<dbReference type="PANTHER" id="PTHR13887">
    <property type="entry name" value="GLUTATHIONE S-TRANSFERASE KAPPA"/>
    <property type="match status" value="1"/>
</dbReference>
<dbReference type="InterPro" id="IPR001853">
    <property type="entry name" value="DSBA-like_thioredoxin_dom"/>
</dbReference>
<sequence length="218" mass="24331">MAVEDFIPIRPGLILAFFSRRLLGVCKMADSSNGKKVIEIDVSSDTVCPWCFVGKTNLDKAIEQSKDSFDFKVRWHPYFLNPSAPKEGVKKSDFFGQRFGAAQFDQMQSRMSQIFKGLGYDYDTAGLTGNSLDCHRLLTYAAKQGYEKQHALAGELFINYHVEGKYIGDKQVLLDAANKVGIEGAEELLNDPDKGVAEVNEELEKYSSRISGVPHFTV</sequence>
<organism evidence="2 3">
    <name type="scientific">Rhynchospora pubera</name>
    <dbReference type="NCBI Taxonomy" id="906938"/>
    <lineage>
        <taxon>Eukaryota</taxon>
        <taxon>Viridiplantae</taxon>
        <taxon>Streptophyta</taxon>
        <taxon>Embryophyta</taxon>
        <taxon>Tracheophyta</taxon>
        <taxon>Spermatophyta</taxon>
        <taxon>Magnoliopsida</taxon>
        <taxon>Liliopsida</taxon>
        <taxon>Poales</taxon>
        <taxon>Cyperaceae</taxon>
        <taxon>Cyperoideae</taxon>
        <taxon>Rhynchosporeae</taxon>
        <taxon>Rhynchospora</taxon>
    </lineage>
</organism>
<protein>
    <submittedName>
        <fullName evidence="2">Thioredoxin superfamily protein</fullName>
    </submittedName>
</protein>
<evidence type="ECO:0000313" key="2">
    <source>
        <dbReference type="EMBL" id="KAJ4770773.1"/>
    </source>
</evidence>
<keyword evidence="3" id="KW-1185">Reference proteome</keyword>
<accession>A0AAV8DMP5</accession>
<feature type="domain" description="DSBA-like thioredoxin" evidence="1">
    <location>
        <begin position="40"/>
        <end position="218"/>
    </location>
</feature>
<dbReference type="InterPro" id="IPR036249">
    <property type="entry name" value="Thioredoxin-like_sf"/>
</dbReference>
<evidence type="ECO:0000259" key="1">
    <source>
        <dbReference type="Pfam" id="PF01323"/>
    </source>
</evidence>
<dbReference type="EMBL" id="JAMFTS010000003">
    <property type="protein sequence ID" value="KAJ4770773.1"/>
    <property type="molecule type" value="Genomic_DNA"/>
</dbReference>
<dbReference type="GO" id="GO:0016491">
    <property type="term" value="F:oxidoreductase activity"/>
    <property type="evidence" value="ECO:0007669"/>
    <property type="project" value="InterPro"/>
</dbReference>
<dbReference type="CDD" id="cd03024">
    <property type="entry name" value="DsbA_FrnE"/>
    <property type="match status" value="1"/>
</dbReference>
<dbReference type="AlphaFoldDB" id="A0AAV8DMP5"/>
<dbReference type="Proteomes" id="UP001140206">
    <property type="component" value="Chromosome 3"/>
</dbReference>
<gene>
    <name evidence="2" type="ORF">LUZ62_055030</name>
</gene>
<dbReference type="Pfam" id="PF01323">
    <property type="entry name" value="DSBA"/>
    <property type="match status" value="1"/>
</dbReference>
<evidence type="ECO:0000313" key="3">
    <source>
        <dbReference type="Proteomes" id="UP001140206"/>
    </source>
</evidence>
<dbReference type="Gene3D" id="3.40.30.10">
    <property type="entry name" value="Glutaredoxin"/>
    <property type="match status" value="1"/>
</dbReference>
<dbReference type="PANTHER" id="PTHR13887:SF41">
    <property type="entry name" value="THIOREDOXIN SUPERFAMILY PROTEIN"/>
    <property type="match status" value="1"/>
</dbReference>
<proteinExistence type="predicted"/>
<comment type="caution">
    <text evidence="2">The sequence shown here is derived from an EMBL/GenBank/DDBJ whole genome shotgun (WGS) entry which is preliminary data.</text>
</comment>
<reference evidence="2" key="1">
    <citation type="submission" date="2022-08" db="EMBL/GenBank/DDBJ databases">
        <authorList>
            <person name="Marques A."/>
        </authorList>
    </citation>
    <scope>NUCLEOTIDE SEQUENCE</scope>
    <source>
        <strain evidence="2">RhyPub2mFocal</strain>
        <tissue evidence="2">Leaves</tissue>
    </source>
</reference>
<dbReference type="SUPFAM" id="SSF52833">
    <property type="entry name" value="Thioredoxin-like"/>
    <property type="match status" value="1"/>
</dbReference>
<name>A0AAV8DMP5_9POAL</name>